<feature type="domain" description="PAS" evidence="2">
    <location>
        <begin position="180"/>
        <end position="246"/>
    </location>
</feature>
<dbReference type="EMBL" id="BMIP01000002">
    <property type="protein sequence ID" value="GGD63096.1"/>
    <property type="molecule type" value="Genomic_DNA"/>
</dbReference>
<evidence type="ECO:0000313" key="3">
    <source>
        <dbReference type="EMBL" id="GGD63096.1"/>
    </source>
</evidence>
<name>A0A916YVJ3_9SPHN</name>
<evidence type="ECO:0000313" key="4">
    <source>
        <dbReference type="Proteomes" id="UP000612349"/>
    </source>
</evidence>
<dbReference type="SUPFAM" id="SSF55785">
    <property type="entry name" value="PYP-like sensor domain (PAS domain)"/>
    <property type="match status" value="2"/>
</dbReference>
<dbReference type="AlphaFoldDB" id="A0A916YVJ3"/>
<keyword evidence="4" id="KW-1185">Reference proteome</keyword>
<dbReference type="Pfam" id="PF13426">
    <property type="entry name" value="PAS_9"/>
    <property type="match status" value="1"/>
</dbReference>
<comment type="similarity">
    <text evidence="1">Belongs to the phD/YefM antitoxin family.</text>
</comment>
<dbReference type="InterPro" id="IPR000014">
    <property type="entry name" value="PAS"/>
</dbReference>
<reference evidence="3" key="2">
    <citation type="submission" date="2020-09" db="EMBL/GenBank/DDBJ databases">
        <authorList>
            <person name="Sun Q."/>
            <person name="Zhou Y."/>
        </authorList>
    </citation>
    <scope>NUCLEOTIDE SEQUENCE</scope>
    <source>
        <strain evidence="3">CGMCC 1.15360</strain>
    </source>
</reference>
<evidence type="ECO:0000259" key="2">
    <source>
        <dbReference type="SMART" id="SM00091"/>
    </source>
</evidence>
<dbReference type="SMART" id="SM00091">
    <property type="entry name" value="PAS"/>
    <property type="match status" value="2"/>
</dbReference>
<dbReference type="InterPro" id="IPR036165">
    <property type="entry name" value="YefM-like_sf"/>
</dbReference>
<accession>A0A916YVJ3</accession>
<dbReference type="RefSeq" id="WP_066776775.1">
    <property type="nucleotide sequence ID" value="NZ_BMIP01000002.1"/>
</dbReference>
<gene>
    <name evidence="3" type="ORF">GCM10010990_10700</name>
</gene>
<protein>
    <recommendedName>
        <fullName evidence="2">PAS domain-containing protein</fullName>
    </recommendedName>
</protein>
<dbReference type="Gene3D" id="3.30.450.20">
    <property type="entry name" value="PAS domain"/>
    <property type="match status" value="2"/>
</dbReference>
<dbReference type="Proteomes" id="UP000612349">
    <property type="component" value="Unassembled WGS sequence"/>
</dbReference>
<dbReference type="SUPFAM" id="SSF143120">
    <property type="entry name" value="YefM-like"/>
    <property type="match status" value="1"/>
</dbReference>
<organism evidence="3 4">
    <name type="scientific">Croceicoccus mobilis</name>
    <dbReference type="NCBI Taxonomy" id="1703339"/>
    <lineage>
        <taxon>Bacteria</taxon>
        <taxon>Pseudomonadati</taxon>
        <taxon>Pseudomonadota</taxon>
        <taxon>Alphaproteobacteria</taxon>
        <taxon>Sphingomonadales</taxon>
        <taxon>Erythrobacteraceae</taxon>
        <taxon>Croceicoccus</taxon>
    </lineage>
</organism>
<dbReference type="CDD" id="cd00130">
    <property type="entry name" value="PAS"/>
    <property type="match status" value="1"/>
</dbReference>
<sequence>MAEEGAFSVSAADFVRAFSKWREQANRDPVFVTNHGRTTHVMLSTQAYERLVSGEEQRERGDEVVDMAEWIDEAVLLCDGNLKILFANRVASAICRRPARELIGQILNEALPEVAGSLLDVHARRTVVGGEPSAADIPSPFTENAWLRFQCFPLGSRNVIIFRDITEDVQRYRLADVKSAILSAMAIHGTIGYVRVSVRGTIDRVDDPFCQMLELPEARLLGVQLVDLVAMERRAEFREALEAVLRGRDPRNFRSQFLSNKGTLIDVTISIVQLHGAYGAEGAIVLLTPVQSGEQPARLRA</sequence>
<feature type="domain" description="PAS" evidence="2">
    <location>
        <begin position="62"/>
        <end position="127"/>
    </location>
</feature>
<evidence type="ECO:0000256" key="1">
    <source>
        <dbReference type="ARBA" id="ARBA00009981"/>
    </source>
</evidence>
<proteinExistence type="inferred from homology"/>
<dbReference type="InterPro" id="IPR013656">
    <property type="entry name" value="PAS_4"/>
</dbReference>
<comment type="caution">
    <text evidence="3">The sequence shown here is derived from an EMBL/GenBank/DDBJ whole genome shotgun (WGS) entry which is preliminary data.</text>
</comment>
<reference evidence="3" key="1">
    <citation type="journal article" date="2014" name="Int. J. Syst. Evol. Microbiol.">
        <title>Complete genome sequence of Corynebacterium casei LMG S-19264T (=DSM 44701T), isolated from a smear-ripened cheese.</title>
        <authorList>
            <consortium name="US DOE Joint Genome Institute (JGI-PGF)"/>
            <person name="Walter F."/>
            <person name="Albersmeier A."/>
            <person name="Kalinowski J."/>
            <person name="Ruckert C."/>
        </authorList>
    </citation>
    <scope>NUCLEOTIDE SEQUENCE</scope>
    <source>
        <strain evidence="3">CGMCC 1.15360</strain>
    </source>
</reference>
<dbReference type="Pfam" id="PF08448">
    <property type="entry name" value="PAS_4"/>
    <property type="match status" value="1"/>
</dbReference>
<dbReference type="InterPro" id="IPR035965">
    <property type="entry name" value="PAS-like_dom_sf"/>
</dbReference>
<dbReference type="OrthoDB" id="7861242at2"/>